<name>A0A6A1UUG7_9ROSI</name>
<evidence type="ECO:0000256" key="13">
    <source>
        <dbReference type="ARBA" id="ARBA00047558"/>
    </source>
</evidence>
<accession>A0A6A1UUG7</accession>
<keyword evidence="17" id="KW-1185">Reference proteome</keyword>
<keyword evidence="6" id="KW-0547">Nucleotide-binding</keyword>
<dbReference type="OrthoDB" id="4062651at2759"/>
<evidence type="ECO:0000256" key="1">
    <source>
        <dbReference type="ARBA" id="ARBA00004479"/>
    </source>
</evidence>
<keyword evidence="5" id="KW-0732">Signal</keyword>
<dbReference type="InterPro" id="IPR049883">
    <property type="entry name" value="NOTCH1_EGF-like"/>
</dbReference>
<dbReference type="PROSITE" id="PS50011">
    <property type="entry name" value="PROTEIN_KINASE_DOM"/>
    <property type="match status" value="1"/>
</dbReference>
<dbReference type="GO" id="GO:0005524">
    <property type="term" value="F:ATP binding"/>
    <property type="evidence" value="ECO:0007669"/>
    <property type="project" value="UniProtKB-KW"/>
</dbReference>
<dbReference type="Pfam" id="PF00069">
    <property type="entry name" value="Pkinase"/>
    <property type="match status" value="1"/>
</dbReference>
<dbReference type="Pfam" id="PF07645">
    <property type="entry name" value="EGF_CA"/>
    <property type="match status" value="1"/>
</dbReference>
<evidence type="ECO:0000256" key="14">
    <source>
        <dbReference type="ARBA" id="ARBA00047951"/>
    </source>
</evidence>
<keyword evidence="9" id="KW-1133">Transmembrane helix</keyword>
<keyword evidence="12" id="KW-0325">Glycoprotein</keyword>
<comment type="subcellular location">
    <subcellularLocation>
        <location evidence="1">Membrane</location>
        <topology evidence="1">Single-pass type I membrane protein</topology>
    </subcellularLocation>
</comment>
<keyword evidence="10" id="KW-0472">Membrane</keyword>
<dbReference type="GO" id="GO:0007166">
    <property type="term" value="P:cell surface receptor signaling pathway"/>
    <property type="evidence" value="ECO:0007669"/>
    <property type="project" value="InterPro"/>
</dbReference>
<keyword evidence="2" id="KW-0723">Serine/threonine-protein kinase</keyword>
<dbReference type="Pfam" id="PF13947">
    <property type="entry name" value="GUB_WAK_bind"/>
    <property type="match status" value="1"/>
</dbReference>
<comment type="caution">
    <text evidence="16">The sequence shown here is derived from an EMBL/GenBank/DDBJ whole genome shotgun (WGS) entry which is preliminary data.</text>
</comment>
<evidence type="ECO:0000256" key="7">
    <source>
        <dbReference type="ARBA" id="ARBA00022777"/>
    </source>
</evidence>
<dbReference type="SUPFAM" id="SSF56112">
    <property type="entry name" value="Protein kinase-like (PK-like)"/>
    <property type="match status" value="1"/>
</dbReference>
<evidence type="ECO:0000259" key="15">
    <source>
        <dbReference type="PROSITE" id="PS50011"/>
    </source>
</evidence>
<dbReference type="GO" id="GO:0030247">
    <property type="term" value="F:polysaccharide binding"/>
    <property type="evidence" value="ECO:0007669"/>
    <property type="project" value="InterPro"/>
</dbReference>
<dbReference type="PANTHER" id="PTHR27005:SF280">
    <property type="entry name" value="WALL-ASSOCIATED RECEPTOR KINASE-LIKE 8"/>
    <property type="match status" value="1"/>
</dbReference>
<keyword evidence="3" id="KW-0808">Transferase</keyword>
<dbReference type="GO" id="GO:0004674">
    <property type="term" value="F:protein serine/threonine kinase activity"/>
    <property type="evidence" value="ECO:0007669"/>
    <property type="project" value="UniProtKB-KW"/>
</dbReference>
<evidence type="ECO:0000256" key="5">
    <source>
        <dbReference type="ARBA" id="ARBA00022729"/>
    </source>
</evidence>
<protein>
    <submittedName>
        <fullName evidence="16">Wall-associated receptor kinase-like 2</fullName>
    </submittedName>
</protein>
<sequence length="749" mass="83828">MGALECHNKSWRPGHLCFTPAFIHHHHKTEAEMAIQMVFRIIVLLLPTLSTFARTAKLAKYSCEDLCGNVSIPYPFGMGAANCYLDKEFAIDCNVTEPSGSHKPFLREHSLEVLEIMLDGSILVKIETLDLTKSTKARLWYSSRRTPFMFSQAKNRFVGVGCNNFATIRSPDNDSVIIGGCMSVCDESGEANAANCSGINCCQTPVPFGVRMDQIILAVEKINLNGPMLGARRSAFLVETEWFEKNFKIPAPDDYRVAMALEWQINSTWFNSLPLSENADTNATSQTYNCSRQSTFGNNSSLAFKCSCKPGYAGNPYLLEGCQDIDECAVPNPNPCSRLWSSESGTYEKMNCKNTNGSYECYSVMNTRLRIKGIIIGKDLKRLLVGMFRHCLTKPDQLQVKWVENTNLFAAKDLEKATDHFNVNRILGQGGQGTVYKGMLADGRIVAVKKSKVIDEGVQLKEFINEVVILSRINHRNVVKLLGYCLETEVPLLVYEFIPNGTLFQYLHNRSEEFPLSWDTRLRIATEVAGALFYLHSGASSPVYHRDIKSTNILLDEKYRAKVADFGTSRSVAVDQSRLMTGVQGTFGYLDPEYFWSSIFTDKSDVFSFGVVLAELLTGEKPIISSKTVQAEAKNLATYFTDSMEENNLFGIVDKQLLGEGQKEEIVLVGNLTKRCLKKTRKERPTMREVAIELEAARMSRKTPNFQQIHNVVEDVKIEMYESWDVSKSALVGMDCSVSSSLDAEPLLS</sequence>
<evidence type="ECO:0000256" key="12">
    <source>
        <dbReference type="ARBA" id="ARBA00023180"/>
    </source>
</evidence>
<dbReference type="InterPro" id="IPR011009">
    <property type="entry name" value="Kinase-like_dom_sf"/>
</dbReference>
<dbReference type="FunFam" id="1.10.510.10:FF:000084">
    <property type="entry name" value="Wall-associated receptor kinase 2"/>
    <property type="match status" value="1"/>
</dbReference>
<dbReference type="InterPro" id="IPR000719">
    <property type="entry name" value="Prot_kinase_dom"/>
</dbReference>
<dbReference type="GO" id="GO:0005886">
    <property type="term" value="C:plasma membrane"/>
    <property type="evidence" value="ECO:0007669"/>
    <property type="project" value="TreeGrafter"/>
</dbReference>
<dbReference type="CDD" id="cd00054">
    <property type="entry name" value="EGF_CA"/>
    <property type="match status" value="1"/>
</dbReference>
<evidence type="ECO:0000256" key="8">
    <source>
        <dbReference type="ARBA" id="ARBA00022840"/>
    </source>
</evidence>
<dbReference type="InterPro" id="IPR045274">
    <property type="entry name" value="WAK-like"/>
</dbReference>
<keyword evidence="7 16" id="KW-0418">Kinase</keyword>
<keyword evidence="4" id="KW-0812">Transmembrane</keyword>
<dbReference type="AlphaFoldDB" id="A0A6A1UUG7"/>
<evidence type="ECO:0000256" key="11">
    <source>
        <dbReference type="ARBA" id="ARBA00023157"/>
    </source>
</evidence>
<evidence type="ECO:0000256" key="10">
    <source>
        <dbReference type="ARBA" id="ARBA00023136"/>
    </source>
</evidence>
<feature type="domain" description="Protein kinase" evidence="15">
    <location>
        <begin position="421"/>
        <end position="706"/>
    </location>
</feature>
<reference evidence="16 17" key="1">
    <citation type="journal article" date="2019" name="Plant Biotechnol. J.">
        <title>The red bayberry genome and genetic basis of sex determination.</title>
        <authorList>
            <person name="Jia H.M."/>
            <person name="Jia H.J."/>
            <person name="Cai Q.L."/>
            <person name="Wang Y."/>
            <person name="Zhao H.B."/>
            <person name="Yang W.F."/>
            <person name="Wang G.Y."/>
            <person name="Li Y.H."/>
            <person name="Zhan D.L."/>
            <person name="Shen Y.T."/>
            <person name="Niu Q.F."/>
            <person name="Chang L."/>
            <person name="Qiu J."/>
            <person name="Zhao L."/>
            <person name="Xie H.B."/>
            <person name="Fu W.Y."/>
            <person name="Jin J."/>
            <person name="Li X.W."/>
            <person name="Jiao Y."/>
            <person name="Zhou C.C."/>
            <person name="Tu T."/>
            <person name="Chai C.Y."/>
            <person name="Gao J.L."/>
            <person name="Fan L.J."/>
            <person name="van de Weg E."/>
            <person name="Wang J.Y."/>
            <person name="Gao Z.S."/>
        </authorList>
    </citation>
    <scope>NUCLEOTIDE SEQUENCE [LARGE SCALE GENOMIC DNA]</scope>
    <source>
        <tissue evidence="16">Leaves</tissue>
    </source>
</reference>
<dbReference type="CDD" id="cd14066">
    <property type="entry name" value="STKc_IRAK"/>
    <property type="match status" value="1"/>
</dbReference>
<dbReference type="SMART" id="SM00220">
    <property type="entry name" value="S_TKc"/>
    <property type="match status" value="1"/>
</dbReference>
<evidence type="ECO:0000256" key="4">
    <source>
        <dbReference type="ARBA" id="ARBA00022692"/>
    </source>
</evidence>
<evidence type="ECO:0000256" key="9">
    <source>
        <dbReference type="ARBA" id="ARBA00022989"/>
    </source>
</evidence>
<dbReference type="FunFam" id="3.30.200.20:FF:000043">
    <property type="entry name" value="Wall-associated receptor kinase 2"/>
    <property type="match status" value="1"/>
</dbReference>
<dbReference type="InterPro" id="IPR008271">
    <property type="entry name" value="Ser/Thr_kinase_AS"/>
</dbReference>
<gene>
    <name evidence="16" type="ORF">CJ030_MR8G006646</name>
</gene>
<dbReference type="PANTHER" id="PTHR27005">
    <property type="entry name" value="WALL-ASSOCIATED RECEPTOR KINASE-LIKE 21"/>
    <property type="match status" value="1"/>
</dbReference>
<dbReference type="PROSITE" id="PS00108">
    <property type="entry name" value="PROTEIN_KINASE_ST"/>
    <property type="match status" value="1"/>
</dbReference>
<evidence type="ECO:0000313" key="16">
    <source>
        <dbReference type="EMBL" id="KAB1203468.1"/>
    </source>
</evidence>
<dbReference type="Gene3D" id="1.10.510.10">
    <property type="entry name" value="Transferase(Phosphotransferase) domain 1"/>
    <property type="match status" value="1"/>
</dbReference>
<evidence type="ECO:0000256" key="2">
    <source>
        <dbReference type="ARBA" id="ARBA00022527"/>
    </source>
</evidence>
<dbReference type="InterPro" id="IPR025287">
    <property type="entry name" value="WAK_GUB"/>
</dbReference>
<dbReference type="Proteomes" id="UP000516437">
    <property type="component" value="Chromosome 8"/>
</dbReference>
<comment type="catalytic activity">
    <reaction evidence="13">
        <text>L-seryl-[protein] + ATP = O-phospho-L-seryl-[protein] + ADP + H(+)</text>
        <dbReference type="Rhea" id="RHEA:17989"/>
        <dbReference type="Rhea" id="RHEA-COMP:9863"/>
        <dbReference type="Rhea" id="RHEA-COMP:11604"/>
        <dbReference type="ChEBI" id="CHEBI:15378"/>
        <dbReference type="ChEBI" id="CHEBI:29999"/>
        <dbReference type="ChEBI" id="CHEBI:30616"/>
        <dbReference type="ChEBI" id="CHEBI:83421"/>
        <dbReference type="ChEBI" id="CHEBI:456216"/>
    </reaction>
</comment>
<proteinExistence type="predicted"/>
<evidence type="ECO:0000313" key="17">
    <source>
        <dbReference type="Proteomes" id="UP000516437"/>
    </source>
</evidence>
<organism evidence="16 17">
    <name type="scientific">Morella rubra</name>
    <name type="common">Chinese bayberry</name>
    <dbReference type="NCBI Taxonomy" id="262757"/>
    <lineage>
        <taxon>Eukaryota</taxon>
        <taxon>Viridiplantae</taxon>
        <taxon>Streptophyta</taxon>
        <taxon>Embryophyta</taxon>
        <taxon>Tracheophyta</taxon>
        <taxon>Spermatophyta</taxon>
        <taxon>Magnoliopsida</taxon>
        <taxon>eudicotyledons</taxon>
        <taxon>Gunneridae</taxon>
        <taxon>Pentapetalae</taxon>
        <taxon>rosids</taxon>
        <taxon>fabids</taxon>
        <taxon>Fagales</taxon>
        <taxon>Myricaceae</taxon>
        <taxon>Morella</taxon>
    </lineage>
</organism>
<keyword evidence="16" id="KW-0675">Receptor</keyword>
<dbReference type="Gene3D" id="2.10.25.10">
    <property type="entry name" value="Laminin"/>
    <property type="match status" value="2"/>
</dbReference>
<keyword evidence="11" id="KW-1015">Disulfide bond</keyword>
<evidence type="ECO:0000256" key="3">
    <source>
        <dbReference type="ARBA" id="ARBA00022679"/>
    </source>
</evidence>
<dbReference type="Gene3D" id="3.30.200.20">
    <property type="entry name" value="Phosphorylase Kinase, domain 1"/>
    <property type="match status" value="1"/>
</dbReference>
<keyword evidence="8" id="KW-0067">ATP-binding</keyword>
<dbReference type="EMBL" id="RXIC02000026">
    <property type="protein sequence ID" value="KAB1203468.1"/>
    <property type="molecule type" value="Genomic_DNA"/>
</dbReference>
<comment type="catalytic activity">
    <reaction evidence="14">
        <text>L-threonyl-[protein] + ATP = O-phospho-L-threonyl-[protein] + ADP + H(+)</text>
        <dbReference type="Rhea" id="RHEA:46608"/>
        <dbReference type="Rhea" id="RHEA-COMP:11060"/>
        <dbReference type="Rhea" id="RHEA-COMP:11605"/>
        <dbReference type="ChEBI" id="CHEBI:15378"/>
        <dbReference type="ChEBI" id="CHEBI:30013"/>
        <dbReference type="ChEBI" id="CHEBI:30616"/>
        <dbReference type="ChEBI" id="CHEBI:61977"/>
        <dbReference type="ChEBI" id="CHEBI:456216"/>
    </reaction>
</comment>
<evidence type="ECO:0000256" key="6">
    <source>
        <dbReference type="ARBA" id="ARBA00022741"/>
    </source>
</evidence>